<evidence type="ECO:0000313" key="6">
    <source>
        <dbReference type="Proteomes" id="UP000077271"/>
    </source>
</evidence>
<evidence type="ECO:0000313" key="3">
    <source>
        <dbReference type="EMBL" id="OAH53665.1"/>
    </source>
</evidence>
<dbReference type="EMBL" id="LQWZ01000035">
    <property type="protein sequence ID" value="OAH53665.1"/>
    <property type="molecule type" value="Genomic_DNA"/>
</dbReference>
<dbReference type="InterPro" id="IPR016979">
    <property type="entry name" value="DUF2129"/>
</dbReference>
<dbReference type="HAMAP" id="MF_01126">
    <property type="entry name" value="UPF0298"/>
    <property type="match status" value="1"/>
</dbReference>
<dbReference type="Proteomes" id="UP000076935">
    <property type="component" value="Unassembled WGS sequence"/>
</dbReference>
<dbReference type="OrthoDB" id="2990788at2"/>
<dbReference type="Proteomes" id="UP000077271">
    <property type="component" value="Unassembled WGS sequence"/>
</dbReference>
<dbReference type="RefSeq" id="WP_018392244.1">
    <property type="nucleotide sequence ID" value="NZ_JBCNAN010000043.1"/>
</dbReference>
<accession>A0A177LAI0</accession>
<dbReference type="GO" id="GO:0005737">
    <property type="term" value="C:cytoplasm"/>
    <property type="evidence" value="ECO:0007669"/>
    <property type="project" value="UniProtKB-SubCell"/>
</dbReference>
<reference evidence="5 6" key="1">
    <citation type="submission" date="2016-01" db="EMBL/GenBank/DDBJ databases">
        <title>Investigation of taxonomic status of Bacillus aminovorans.</title>
        <authorList>
            <person name="Verma A."/>
            <person name="Pal Y."/>
            <person name="Krishnamurthi S."/>
        </authorList>
    </citation>
    <scope>NUCLEOTIDE SEQUENCE [LARGE SCALE GENOMIC DNA]</scope>
    <source>
        <strain evidence="4 5">DSM 1314</strain>
        <strain evidence="3 6">DSM 4337</strain>
    </source>
</reference>
<comment type="similarity">
    <text evidence="2">Belongs to the UPF0298 family.</text>
</comment>
<dbReference type="EMBL" id="LQWY01000012">
    <property type="protein sequence ID" value="OAH62185.1"/>
    <property type="molecule type" value="Genomic_DNA"/>
</dbReference>
<proteinExistence type="inferred from homology"/>
<comment type="caution">
    <text evidence="4">The sequence shown here is derived from an EMBL/GenBank/DDBJ whole genome shotgun (WGS) entry which is preliminary data.</text>
</comment>
<comment type="subcellular location">
    <subcellularLocation>
        <location evidence="2">Cytoplasm</location>
    </subcellularLocation>
</comment>
<evidence type="ECO:0000313" key="5">
    <source>
        <dbReference type="Proteomes" id="UP000076935"/>
    </source>
</evidence>
<dbReference type="PIRSF" id="PIRSF031653">
    <property type="entry name" value="UCP031653"/>
    <property type="match status" value="1"/>
</dbReference>
<protein>
    <recommendedName>
        <fullName evidence="2">UPF0298 protein AWH48_10300</fullName>
    </recommendedName>
</protein>
<dbReference type="AlphaFoldDB" id="A0A177LAI0"/>
<evidence type="ECO:0000313" key="4">
    <source>
        <dbReference type="EMBL" id="OAH62185.1"/>
    </source>
</evidence>
<organism evidence="4 5">
    <name type="scientific">Domibacillus aminovorans</name>
    <dbReference type="NCBI Taxonomy" id="29332"/>
    <lineage>
        <taxon>Bacteria</taxon>
        <taxon>Bacillati</taxon>
        <taxon>Bacillota</taxon>
        <taxon>Bacilli</taxon>
        <taxon>Bacillales</taxon>
        <taxon>Bacillaceae</taxon>
        <taxon>Domibacillus</taxon>
    </lineage>
</organism>
<evidence type="ECO:0000256" key="1">
    <source>
        <dbReference type="ARBA" id="ARBA00022490"/>
    </source>
</evidence>
<keyword evidence="1 2" id="KW-0963">Cytoplasm</keyword>
<dbReference type="NCBIfam" id="NF002777">
    <property type="entry name" value="PRK02886.1"/>
    <property type="match status" value="1"/>
</dbReference>
<dbReference type="STRING" id="29332.AWH48_10300"/>
<dbReference type="Pfam" id="PF09902">
    <property type="entry name" value="DUF2129"/>
    <property type="match status" value="1"/>
</dbReference>
<keyword evidence="5" id="KW-1185">Reference proteome</keyword>
<gene>
    <name evidence="3" type="ORF">AWH48_10300</name>
    <name evidence="4" type="ORF">AWH49_01575</name>
</gene>
<evidence type="ECO:0000256" key="2">
    <source>
        <dbReference type="HAMAP-Rule" id="MF_01126"/>
    </source>
</evidence>
<sequence>MLTERQALIVWLHSLKPAKSLRKYGNVHYVSKKMKYVVLYCDQSEIAALAEKLDTFSFVKKVEFSEKPFLKVDYENSRPDKAKEYDYKIGV</sequence>
<name>A0A177LAI0_9BACI</name>